<dbReference type="EMBL" id="BGZK01000732">
    <property type="protein sequence ID" value="GBP58299.1"/>
    <property type="molecule type" value="Genomic_DNA"/>
</dbReference>
<dbReference type="AlphaFoldDB" id="A0A4C1X7G3"/>
<feature type="region of interest" description="Disordered" evidence="1">
    <location>
        <begin position="86"/>
        <end position="138"/>
    </location>
</feature>
<name>A0A4C1X7G3_EUMVA</name>
<comment type="caution">
    <text evidence="2">The sequence shown here is derived from an EMBL/GenBank/DDBJ whole genome shotgun (WGS) entry which is preliminary data.</text>
</comment>
<sequence length="138" mass="15921">MERLMDVSEAEEIRNDHTIRSYRLRIERGSPELRPHSLARELVIFLKYLLRNHTLPININTPHSARHVRLELNAVGFEFIDQVSPLGPGEKTRHVRRTLPVHRKNWGSINHNGEKGQRTRRQIPSAGGARAAQMKTDP</sequence>
<organism evidence="2 3">
    <name type="scientific">Eumeta variegata</name>
    <name type="common">Bagworm moth</name>
    <name type="synonym">Eumeta japonica</name>
    <dbReference type="NCBI Taxonomy" id="151549"/>
    <lineage>
        <taxon>Eukaryota</taxon>
        <taxon>Metazoa</taxon>
        <taxon>Ecdysozoa</taxon>
        <taxon>Arthropoda</taxon>
        <taxon>Hexapoda</taxon>
        <taxon>Insecta</taxon>
        <taxon>Pterygota</taxon>
        <taxon>Neoptera</taxon>
        <taxon>Endopterygota</taxon>
        <taxon>Lepidoptera</taxon>
        <taxon>Glossata</taxon>
        <taxon>Ditrysia</taxon>
        <taxon>Tineoidea</taxon>
        <taxon>Psychidae</taxon>
        <taxon>Oiketicinae</taxon>
        <taxon>Eumeta</taxon>
    </lineage>
</organism>
<keyword evidence="3" id="KW-1185">Reference proteome</keyword>
<dbReference type="Proteomes" id="UP000299102">
    <property type="component" value="Unassembled WGS sequence"/>
</dbReference>
<reference evidence="2 3" key="1">
    <citation type="journal article" date="2019" name="Commun. Biol.">
        <title>The bagworm genome reveals a unique fibroin gene that provides high tensile strength.</title>
        <authorList>
            <person name="Kono N."/>
            <person name="Nakamura H."/>
            <person name="Ohtoshi R."/>
            <person name="Tomita M."/>
            <person name="Numata K."/>
            <person name="Arakawa K."/>
        </authorList>
    </citation>
    <scope>NUCLEOTIDE SEQUENCE [LARGE SCALE GENOMIC DNA]</scope>
</reference>
<feature type="compositionally biased region" description="Basic residues" evidence="1">
    <location>
        <begin position="93"/>
        <end position="105"/>
    </location>
</feature>
<evidence type="ECO:0000313" key="3">
    <source>
        <dbReference type="Proteomes" id="UP000299102"/>
    </source>
</evidence>
<proteinExistence type="predicted"/>
<accession>A0A4C1X7G3</accession>
<gene>
    <name evidence="2" type="ORF">EVAR_11579_1</name>
</gene>
<evidence type="ECO:0000256" key="1">
    <source>
        <dbReference type="SAM" id="MobiDB-lite"/>
    </source>
</evidence>
<protein>
    <submittedName>
        <fullName evidence="2">Uncharacterized protein</fullName>
    </submittedName>
</protein>
<evidence type="ECO:0000313" key="2">
    <source>
        <dbReference type="EMBL" id="GBP58299.1"/>
    </source>
</evidence>